<organism evidence="3 4">
    <name type="scientific">Eiseniibacteriota bacterium</name>
    <dbReference type="NCBI Taxonomy" id="2212470"/>
    <lineage>
        <taxon>Bacteria</taxon>
        <taxon>Candidatus Eiseniibacteriota</taxon>
    </lineage>
</organism>
<dbReference type="Pfam" id="PF13568">
    <property type="entry name" value="OMP_b-brl_2"/>
    <property type="match status" value="1"/>
</dbReference>
<sequence length="222" mass="24425">MTKILATVILIVVFCAAPVLAEQTKPVSFAVKGGINPAFQEFEPDPENRDGNLMGFGGGATLGINLGPYFSIDTDLLYVRKGGKYEDRYRNGNEMDGEDRIFKSEIALDYVVVNPMIRIAPKTDGARPFLMAGPEFGFLMTAEWSFDNDMGKSTQDAKDDFKETDFGINFGAGLEIPTNSSTAFFVEGRYSLGMTDIVVETDVENSTTIKNRSIFIFGGIRF</sequence>
<dbReference type="SUPFAM" id="SSF56925">
    <property type="entry name" value="OMPA-like"/>
    <property type="match status" value="1"/>
</dbReference>
<name>A0A948RRY7_UNCEI</name>
<comment type="caution">
    <text evidence="3">The sequence shown here is derived from an EMBL/GenBank/DDBJ whole genome shotgun (WGS) entry which is preliminary data.</text>
</comment>
<evidence type="ECO:0000256" key="1">
    <source>
        <dbReference type="SAM" id="SignalP"/>
    </source>
</evidence>
<feature type="chain" id="PRO_5037166348" evidence="1">
    <location>
        <begin position="22"/>
        <end position="222"/>
    </location>
</feature>
<reference evidence="3" key="1">
    <citation type="submission" date="2021-05" db="EMBL/GenBank/DDBJ databases">
        <title>Energy efficiency and biological interactions define the core microbiome of deep oligotrophic groundwater.</title>
        <authorList>
            <person name="Mehrshad M."/>
            <person name="Lopez-Fernandez M."/>
            <person name="Bell E."/>
            <person name="Bernier-Latmani R."/>
            <person name="Bertilsson S."/>
            <person name="Dopson M."/>
        </authorList>
    </citation>
    <scope>NUCLEOTIDE SEQUENCE</scope>
    <source>
        <strain evidence="3">Modern_marine.mb.64</strain>
    </source>
</reference>
<protein>
    <submittedName>
        <fullName evidence="3">PorT family protein</fullName>
    </submittedName>
</protein>
<proteinExistence type="predicted"/>
<evidence type="ECO:0000313" key="3">
    <source>
        <dbReference type="EMBL" id="MBU2689898.1"/>
    </source>
</evidence>
<dbReference type="Gene3D" id="2.40.160.20">
    <property type="match status" value="1"/>
</dbReference>
<gene>
    <name evidence="3" type="ORF">KJ970_03150</name>
</gene>
<dbReference type="EMBL" id="JAHJDP010000019">
    <property type="protein sequence ID" value="MBU2689898.1"/>
    <property type="molecule type" value="Genomic_DNA"/>
</dbReference>
<feature type="domain" description="Outer membrane protein beta-barrel" evidence="2">
    <location>
        <begin position="23"/>
        <end position="197"/>
    </location>
</feature>
<dbReference type="InterPro" id="IPR025665">
    <property type="entry name" value="Beta-barrel_OMP_2"/>
</dbReference>
<dbReference type="Proteomes" id="UP000777784">
    <property type="component" value="Unassembled WGS sequence"/>
</dbReference>
<feature type="signal peptide" evidence="1">
    <location>
        <begin position="1"/>
        <end position="21"/>
    </location>
</feature>
<keyword evidence="1" id="KW-0732">Signal</keyword>
<evidence type="ECO:0000259" key="2">
    <source>
        <dbReference type="Pfam" id="PF13568"/>
    </source>
</evidence>
<evidence type="ECO:0000313" key="4">
    <source>
        <dbReference type="Proteomes" id="UP000777784"/>
    </source>
</evidence>
<accession>A0A948RRY7</accession>
<dbReference type="InterPro" id="IPR011250">
    <property type="entry name" value="OMP/PagP_B-barrel"/>
</dbReference>
<dbReference type="AlphaFoldDB" id="A0A948RRY7"/>